<comment type="caution">
    <text evidence="2">The sequence shown here is derived from an EMBL/GenBank/DDBJ whole genome shotgun (WGS) entry which is preliminary data.</text>
</comment>
<feature type="region of interest" description="Disordered" evidence="1">
    <location>
        <begin position="19"/>
        <end position="99"/>
    </location>
</feature>
<name>A0ABP0DA58_9PEZI</name>
<evidence type="ECO:0000313" key="2">
    <source>
        <dbReference type="EMBL" id="CAK7264568.1"/>
    </source>
</evidence>
<feature type="compositionally biased region" description="Acidic residues" evidence="1">
    <location>
        <begin position="227"/>
        <end position="244"/>
    </location>
</feature>
<accession>A0ABP0DA58</accession>
<feature type="region of interest" description="Disordered" evidence="1">
    <location>
        <begin position="192"/>
        <end position="292"/>
    </location>
</feature>
<keyword evidence="3" id="KW-1185">Reference proteome</keyword>
<reference evidence="2 3" key="1">
    <citation type="submission" date="2024-01" db="EMBL/GenBank/DDBJ databases">
        <authorList>
            <person name="Allen C."/>
            <person name="Tagirdzhanova G."/>
        </authorList>
    </citation>
    <scope>NUCLEOTIDE SEQUENCE [LARGE SCALE GENOMIC DNA]</scope>
    <source>
        <strain evidence="2 3">CBS 573.63</strain>
    </source>
</reference>
<sequence length="640" mass="71467">MTSLLYFFRNQRVLKSVENDKPIKETPSPVVAVSDSHLSPKTSFLPSTDSEASVATTATPSPPPQRIKVKIEKAADNNGLVPSSKRKASGPLESGRTPSFISKRWSTLNRPMDHGGLRQRSREISQPLFVADRSNSAGVSTKKTTWASRLNPLRLVKVKQEEIDDVKAVDGLVVVARSEYDLVMARRNREIPDSQDTVDTEIATDADDEVDGKEDEGLQDDKRISEEADDDCEEEDADDGDDSGLYDPALSGKVYPDPGLPQRVQSLKGSSFDASASQTAFDSDEYDSSDDSHLIEEESVEENWDWLFEEEPIPEINKDNQRPTVVAPENDYYWSVAEDERTAYEEGIAAIKDYWTWTADEKRLHRLLSLRGFHPLLPATWTRDFLGVPMYPSLFSPIDDDDTNLGDSTRPITITNYGSQFHATKALRALFDLQSRVSGLRQTGHNTVRIGAIIERELQRYIAWATTDAGLDRFAPLVAMPNIKAKQFFVVPNEKQNGNGKRKGGRNGKAKKRSLARQVQDFFGDWVAQYRTYYAGLPEYAVEGGDNKHKRRLRPPRLLYGFVVVQHAVMLLVVDAASNRSSRHLRPRCLADFNLSLGDRWLDASLSVAIPVHVARAALLRCSQGLVLPSTSLDNADEDA</sequence>
<feature type="compositionally biased region" description="Low complexity" evidence="1">
    <location>
        <begin position="50"/>
        <end position="59"/>
    </location>
</feature>
<feature type="compositionally biased region" description="Polar residues" evidence="1">
    <location>
        <begin position="263"/>
        <end position="281"/>
    </location>
</feature>
<evidence type="ECO:0000256" key="1">
    <source>
        <dbReference type="SAM" id="MobiDB-lite"/>
    </source>
</evidence>
<dbReference type="Proteomes" id="UP001642501">
    <property type="component" value="Unassembled WGS sequence"/>
</dbReference>
<organism evidence="2 3">
    <name type="scientific">Sporothrix epigloea</name>
    <dbReference type="NCBI Taxonomy" id="1892477"/>
    <lineage>
        <taxon>Eukaryota</taxon>
        <taxon>Fungi</taxon>
        <taxon>Dikarya</taxon>
        <taxon>Ascomycota</taxon>
        <taxon>Pezizomycotina</taxon>
        <taxon>Sordariomycetes</taxon>
        <taxon>Sordariomycetidae</taxon>
        <taxon>Ophiostomatales</taxon>
        <taxon>Ophiostomataceae</taxon>
        <taxon>Sporothrix</taxon>
    </lineage>
</organism>
<feature type="compositionally biased region" description="Basic residues" evidence="1">
    <location>
        <begin position="500"/>
        <end position="513"/>
    </location>
</feature>
<dbReference type="EMBL" id="CAWUOM010000011">
    <property type="protein sequence ID" value="CAK7264568.1"/>
    <property type="molecule type" value="Genomic_DNA"/>
</dbReference>
<proteinExistence type="predicted"/>
<feature type="compositionally biased region" description="Acidic residues" evidence="1">
    <location>
        <begin position="196"/>
        <end position="214"/>
    </location>
</feature>
<feature type="compositionally biased region" description="Polar residues" evidence="1">
    <location>
        <begin position="36"/>
        <end position="49"/>
    </location>
</feature>
<gene>
    <name evidence="2" type="ORF">SEPCBS57363_001141</name>
</gene>
<feature type="region of interest" description="Disordered" evidence="1">
    <location>
        <begin position="494"/>
        <end position="513"/>
    </location>
</feature>
<evidence type="ECO:0000313" key="3">
    <source>
        <dbReference type="Proteomes" id="UP001642501"/>
    </source>
</evidence>
<feature type="compositionally biased region" description="Basic and acidic residues" evidence="1">
    <location>
        <begin position="215"/>
        <end position="226"/>
    </location>
</feature>
<protein>
    <submittedName>
        <fullName evidence="2">Uncharacterized protein</fullName>
    </submittedName>
</protein>